<keyword evidence="2" id="KW-0408">Iron</keyword>
<feature type="domain" description="Fe2OG dioxygenase" evidence="4">
    <location>
        <begin position="200"/>
        <end position="306"/>
    </location>
</feature>
<dbReference type="InterPro" id="IPR050231">
    <property type="entry name" value="Iron_ascorbate_oxido_reductase"/>
</dbReference>
<keyword evidence="5" id="KW-0223">Dioxygenase</keyword>
<dbReference type="STRING" id="97972.A0A2V1ECJ9"/>
<dbReference type="EMBL" id="KZ805300">
    <property type="protein sequence ID" value="PVI08348.1"/>
    <property type="molecule type" value="Genomic_DNA"/>
</dbReference>
<feature type="region of interest" description="Disordered" evidence="3">
    <location>
        <begin position="86"/>
        <end position="114"/>
    </location>
</feature>
<keyword evidence="2" id="KW-0560">Oxidoreductase</keyword>
<dbReference type="AlphaFoldDB" id="A0A2V1ECJ9"/>
<dbReference type="InterPro" id="IPR005123">
    <property type="entry name" value="Oxoglu/Fe-dep_dioxygenase_dom"/>
</dbReference>
<dbReference type="PROSITE" id="PS51471">
    <property type="entry name" value="FE2OG_OXY"/>
    <property type="match status" value="1"/>
</dbReference>
<dbReference type="Gene3D" id="2.60.120.330">
    <property type="entry name" value="B-lactam Antibiotic, Isopenicillin N Synthase, Chain"/>
    <property type="match status" value="1"/>
</dbReference>
<keyword evidence="6" id="KW-1185">Reference proteome</keyword>
<gene>
    <name evidence="5" type="ORF">DM02DRAFT_678956</name>
</gene>
<keyword evidence="2" id="KW-0479">Metal-binding</keyword>
<evidence type="ECO:0000256" key="1">
    <source>
        <dbReference type="ARBA" id="ARBA00008056"/>
    </source>
</evidence>
<proteinExistence type="inferred from homology"/>
<accession>A0A2V1ECJ9</accession>
<organism evidence="5 6">
    <name type="scientific">Periconia macrospinosa</name>
    <dbReference type="NCBI Taxonomy" id="97972"/>
    <lineage>
        <taxon>Eukaryota</taxon>
        <taxon>Fungi</taxon>
        <taxon>Dikarya</taxon>
        <taxon>Ascomycota</taxon>
        <taxon>Pezizomycotina</taxon>
        <taxon>Dothideomycetes</taxon>
        <taxon>Pleosporomycetidae</taxon>
        <taxon>Pleosporales</taxon>
        <taxon>Massarineae</taxon>
        <taxon>Periconiaceae</taxon>
        <taxon>Periconia</taxon>
    </lineage>
</organism>
<dbReference type="InterPro" id="IPR026992">
    <property type="entry name" value="DIOX_N"/>
</dbReference>
<dbReference type="GO" id="GO:0044283">
    <property type="term" value="P:small molecule biosynthetic process"/>
    <property type="evidence" value="ECO:0007669"/>
    <property type="project" value="UniProtKB-ARBA"/>
</dbReference>
<sequence>MDAKDATVLKKSVEGKTVPIVDITPFTTTGYSPEVKKHVATELASKASIDGCVGISGHGVPDEVVATAFVMTKKLFELPFEEKMKAPHPDAPVPHRGYSGTGRENAARKTETEDWDGSAKKADYEKLTDYKESYEIGSESNEVNYNIWLPEQAFPGFRTWGLELYWRLHETAMSILEALMMSLELAEDEMEEVRALHTGHDHQLRLLHYPPIEEVLRKDKHTSRLGAHTDWSQFTLLFQDEHGGLQFLNRSTGEFIDAVPMEGVLYMNIGDMFQRISNGFYPSALHRVIIKNPHASRYSIPFFVPPNSDGIIRPQPSRVEKDGEEKYEVVTFREYSRKAFESMNVYN</sequence>
<dbReference type="PANTHER" id="PTHR47990">
    <property type="entry name" value="2-OXOGLUTARATE (2OG) AND FE(II)-DEPENDENT OXYGENASE SUPERFAMILY PROTEIN-RELATED"/>
    <property type="match status" value="1"/>
</dbReference>
<reference evidence="5 6" key="1">
    <citation type="journal article" date="2018" name="Sci. Rep.">
        <title>Comparative genomics provides insights into the lifestyle and reveals functional heterogeneity of dark septate endophytic fungi.</title>
        <authorList>
            <person name="Knapp D.G."/>
            <person name="Nemeth J.B."/>
            <person name="Barry K."/>
            <person name="Hainaut M."/>
            <person name="Henrissat B."/>
            <person name="Johnson J."/>
            <person name="Kuo A."/>
            <person name="Lim J.H.P."/>
            <person name="Lipzen A."/>
            <person name="Nolan M."/>
            <person name="Ohm R.A."/>
            <person name="Tamas L."/>
            <person name="Grigoriev I.V."/>
            <person name="Spatafora J.W."/>
            <person name="Nagy L.G."/>
            <person name="Kovacs G.M."/>
        </authorList>
    </citation>
    <scope>NUCLEOTIDE SEQUENCE [LARGE SCALE GENOMIC DNA]</scope>
    <source>
        <strain evidence="5 6">DSE2036</strain>
    </source>
</reference>
<evidence type="ECO:0000259" key="4">
    <source>
        <dbReference type="PROSITE" id="PS51471"/>
    </source>
</evidence>
<dbReference type="GO" id="GO:0046872">
    <property type="term" value="F:metal ion binding"/>
    <property type="evidence" value="ECO:0007669"/>
    <property type="project" value="UniProtKB-KW"/>
</dbReference>
<dbReference type="Proteomes" id="UP000244855">
    <property type="component" value="Unassembled WGS sequence"/>
</dbReference>
<evidence type="ECO:0000256" key="3">
    <source>
        <dbReference type="SAM" id="MobiDB-lite"/>
    </source>
</evidence>
<evidence type="ECO:0000256" key="2">
    <source>
        <dbReference type="RuleBase" id="RU003682"/>
    </source>
</evidence>
<feature type="compositionally biased region" description="Basic and acidic residues" evidence="3">
    <location>
        <begin position="105"/>
        <end position="114"/>
    </location>
</feature>
<name>A0A2V1ECJ9_9PLEO</name>
<dbReference type="Pfam" id="PF03171">
    <property type="entry name" value="2OG-FeII_Oxy"/>
    <property type="match status" value="1"/>
</dbReference>
<dbReference type="OrthoDB" id="288590at2759"/>
<dbReference type="SUPFAM" id="SSF51197">
    <property type="entry name" value="Clavaminate synthase-like"/>
    <property type="match status" value="1"/>
</dbReference>
<comment type="similarity">
    <text evidence="1 2">Belongs to the iron/ascorbate-dependent oxidoreductase family.</text>
</comment>
<protein>
    <submittedName>
        <fullName evidence="5">Putative leucoanthocyanidin dioxygenase</fullName>
    </submittedName>
</protein>
<dbReference type="GO" id="GO:0051213">
    <property type="term" value="F:dioxygenase activity"/>
    <property type="evidence" value="ECO:0007669"/>
    <property type="project" value="UniProtKB-KW"/>
</dbReference>
<dbReference type="Pfam" id="PF14226">
    <property type="entry name" value="DIOX_N"/>
    <property type="match status" value="1"/>
</dbReference>
<dbReference type="InterPro" id="IPR027443">
    <property type="entry name" value="IPNS-like_sf"/>
</dbReference>
<evidence type="ECO:0000313" key="5">
    <source>
        <dbReference type="EMBL" id="PVI08348.1"/>
    </source>
</evidence>
<dbReference type="InterPro" id="IPR044861">
    <property type="entry name" value="IPNS-like_FE2OG_OXY"/>
</dbReference>
<evidence type="ECO:0000313" key="6">
    <source>
        <dbReference type="Proteomes" id="UP000244855"/>
    </source>
</evidence>